<reference evidence="2" key="1">
    <citation type="journal article" date="2021" name="PeerJ">
        <title>Extensive microbial diversity within the chicken gut microbiome revealed by metagenomics and culture.</title>
        <authorList>
            <person name="Gilroy R."/>
            <person name="Ravi A."/>
            <person name="Getino M."/>
            <person name="Pursley I."/>
            <person name="Horton D.L."/>
            <person name="Alikhan N.F."/>
            <person name="Baker D."/>
            <person name="Gharbi K."/>
            <person name="Hall N."/>
            <person name="Watson M."/>
            <person name="Adriaenssens E.M."/>
            <person name="Foster-Nyarko E."/>
            <person name="Jarju S."/>
            <person name="Secka A."/>
            <person name="Antonio M."/>
            <person name="Oren A."/>
            <person name="Chaudhuri R.R."/>
            <person name="La Ragione R."/>
            <person name="Hildebrand F."/>
            <person name="Pallen M.J."/>
        </authorList>
    </citation>
    <scope>NUCLEOTIDE SEQUENCE</scope>
    <source>
        <strain evidence="2">CHK173-2119</strain>
    </source>
</reference>
<dbReference type="Proteomes" id="UP000774947">
    <property type="component" value="Unassembled WGS sequence"/>
</dbReference>
<evidence type="ECO:0008006" key="4">
    <source>
        <dbReference type="Google" id="ProtNLM"/>
    </source>
</evidence>
<proteinExistence type="predicted"/>
<gene>
    <name evidence="2" type="ORF">K8W17_04520</name>
</gene>
<name>A0A921B356_9LACO</name>
<dbReference type="PROSITE" id="PS51257">
    <property type="entry name" value="PROKAR_LIPOPROTEIN"/>
    <property type="match status" value="1"/>
</dbReference>
<evidence type="ECO:0000313" key="2">
    <source>
        <dbReference type="EMBL" id="HJE15323.1"/>
    </source>
</evidence>
<sequence>MMKHRRYLLPILLVGLFILTSCQKTINTKTELKDNTEAVITELKLQKKQLTIIENTYNQLQQQMPEAQKKNPDTNLLEDQDSKVYLLNQKAQAATDQVADSQKRIEKINARLKNTATKKLTNLPNSAILQLTQALHIVQLDHESFNKFMVAYKKDQTALYKHAPELLTEKNDDLDELISQNTQYLGAVNQQLEILQVNINSSLTNAQNLLTALK</sequence>
<comment type="caution">
    <text evidence="2">The sequence shown here is derived from an EMBL/GenBank/DDBJ whole genome shotgun (WGS) entry which is preliminary data.</text>
</comment>
<evidence type="ECO:0000256" key="1">
    <source>
        <dbReference type="SAM" id="Coils"/>
    </source>
</evidence>
<accession>A0A921B356</accession>
<evidence type="ECO:0000313" key="3">
    <source>
        <dbReference type="Proteomes" id="UP000774947"/>
    </source>
</evidence>
<dbReference type="AlphaFoldDB" id="A0A921B356"/>
<protein>
    <recommendedName>
        <fullName evidence="4">Cell-wall binding lipoprotein</fullName>
    </recommendedName>
</protein>
<feature type="coiled-coil region" evidence="1">
    <location>
        <begin position="43"/>
        <end position="118"/>
    </location>
</feature>
<reference evidence="2" key="2">
    <citation type="submission" date="2021-09" db="EMBL/GenBank/DDBJ databases">
        <authorList>
            <person name="Gilroy R."/>
        </authorList>
    </citation>
    <scope>NUCLEOTIDE SEQUENCE</scope>
    <source>
        <strain evidence="2">CHK173-2119</strain>
    </source>
</reference>
<organism evidence="2 3">
    <name type="scientific">Lapidilactobacillus dextrinicus</name>
    <dbReference type="NCBI Taxonomy" id="51664"/>
    <lineage>
        <taxon>Bacteria</taxon>
        <taxon>Bacillati</taxon>
        <taxon>Bacillota</taxon>
        <taxon>Bacilli</taxon>
        <taxon>Lactobacillales</taxon>
        <taxon>Lactobacillaceae</taxon>
        <taxon>Lapidilactobacillus</taxon>
    </lineage>
</organism>
<keyword evidence="1" id="KW-0175">Coiled coil</keyword>
<dbReference type="EMBL" id="DYXY01000112">
    <property type="protein sequence ID" value="HJE15323.1"/>
    <property type="molecule type" value="Genomic_DNA"/>
</dbReference>